<evidence type="ECO:0000256" key="1">
    <source>
        <dbReference type="SAM" id="MobiDB-lite"/>
    </source>
</evidence>
<organism evidence="2 3">
    <name type="scientific">Lentilactobacillus hilgardii</name>
    <name type="common">Lactobacillus hilgardii</name>
    <dbReference type="NCBI Taxonomy" id="1588"/>
    <lineage>
        <taxon>Bacteria</taxon>
        <taxon>Bacillati</taxon>
        <taxon>Bacillota</taxon>
        <taxon>Bacilli</taxon>
        <taxon>Lactobacillales</taxon>
        <taxon>Lactobacillaceae</taxon>
        <taxon>Lentilactobacillus</taxon>
    </lineage>
</organism>
<feature type="compositionally biased region" description="Low complexity" evidence="1">
    <location>
        <begin position="47"/>
        <end position="58"/>
    </location>
</feature>
<dbReference type="AlphaFoldDB" id="A0A6P1EAM1"/>
<evidence type="ECO:0000313" key="3">
    <source>
        <dbReference type="Proteomes" id="UP000465035"/>
    </source>
</evidence>
<sequence>MKKYQVSLALGTILILGLAGCHGNKQSNQHQNKEKAAMSAKMANDDSSASESSSTNSSLTHYKYKVPKSEKQNRDYVADGHLTNKHQFSYDRFGTKQQLAKKATPSSTFNSDKVTYRILNVRVLKNSAKTSAAKQAASQVLNLSSVPDTYYTFVINYEVTNQQQQTIALNGVSSVKTNQGQTLQTSNQLTDSSAGSQIPAGKSRQFVMNGYLYHYDKDPASNLAINFGPIFDTKGTKIASAPSHALQVTLS</sequence>
<accession>A0A6P1EAM1</accession>
<dbReference type="PROSITE" id="PS51257">
    <property type="entry name" value="PROKAR_LIPOPROTEIN"/>
    <property type="match status" value="1"/>
</dbReference>
<reference evidence="2 3" key="1">
    <citation type="submission" date="2019-12" db="EMBL/GenBank/DDBJ databases">
        <title>Lactobacillus hilgardii FLUB.</title>
        <authorList>
            <person name="Gustaw K."/>
        </authorList>
    </citation>
    <scope>NUCLEOTIDE SEQUENCE [LARGE SCALE GENOMIC DNA]</scope>
    <source>
        <strain evidence="2 3">FLUB</strain>
    </source>
</reference>
<dbReference type="Proteomes" id="UP000465035">
    <property type="component" value="Chromosome"/>
</dbReference>
<dbReference type="EMBL" id="CP047121">
    <property type="protein sequence ID" value="QHB51783.1"/>
    <property type="molecule type" value="Genomic_DNA"/>
</dbReference>
<gene>
    <name evidence="2" type="ORF">GQR93_06010</name>
</gene>
<proteinExistence type="predicted"/>
<name>A0A6P1EAM1_LENHI</name>
<evidence type="ECO:0000313" key="2">
    <source>
        <dbReference type="EMBL" id="QHB51783.1"/>
    </source>
</evidence>
<dbReference type="RefSeq" id="WP_003555299.1">
    <property type="nucleotide sequence ID" value="NZ_CABKOL010000095.1"/>
</dbReference>
<protein>
    <submittedName>
        <fullName evidence="2">Uncharacterized protein</fullName>
    </submittedName>
</protein>
<dbReference type="GeneID" id="69057908"/>
<feature type="region of interest" description="Disordered" evidence="1">
    <location>
        <begin position="24"/>
        <end position="66"/>
    </location>
</feature>